<organism evidence="3 4">
    <name type="scientific">Enhygromyxa salina</name>
    <dbReference type="NCBI Taxonomy" id="215803"/>
    <lineage>
        <taxon>Bacteria</taxon>
        <taxon>Pseudomonadati</taxon>
        <taxon>Myxococcota</taxon>
        <taxon>Polyangia</taxon>
        <taxon>Nannocystales</taxon>
        <taxon>Nannocystaceae</taxon>
        <taxon>Enhygromyxa</taxon>
    </lineage>
</organism>
<dbReference type="EMBL" id="PVNL01000047">
    <property type="protein sequence ID" value="PRQ07948.1"/>
    <property type="molecule type" value="Genomic_DNA"/>
</dbReference>
<feature type="transmembrane region" description="Helical" evidence="2">
    <location>
        <begin position="299"/>
        <end position="321"/>
    </location>
</feature>
<feature type="region of interest" description="Disordered" evidence="1">
    <location>
        <begin position="89"/>
        <end position="212"/>
    </location>
</feature>
<evidence type="ECO:0000313" key="3">
    <source>
        <dbReference type="EMBL" id="PRQ07948.1"/>
    </source>
</evidence>
<dbReference type="Proteomes" id="UP000238823">
    <property type="component" value="Unassembled WGS sequence"/>
</dbReference>
<dbReference type="AlphaFoldDB" id="A0A2S9YS86"/>
<dbReference type="NCBIfam" id="TIGR02098">
    <property type="entry name" value="MJ0042_CXXC"/>
    <property type="match status" value="1"/>
</dbReference>
<protein>
    <recommendedName>
        <fullName evidence="5">Zinc finger/thioredoxin putative domain-containing protein</fullName>
    </recommendedName>
</protein>
<feature type="compositionally biased region" description="Low complexity" evidence="1">
    <location>
        <begin position="246"/>
        <end position="259"/>
    </location>
</feature>
<gene>
    <name evidence="3" type="ORF">ENSA7_23870</name>
</gene>
<dbReference type="RefSeq" id="WP_106089410.1">
    <property type="nucleotide sequence ID" value="NZ_PVNL01000047.1"/>
</dbReference>
<accession>A0A2S9YS86</accession>
<feature type="compositionally biased region" description="Basic and acidic residues" evidence="1">
    <location>
        <begin position="99"/>
        <end position="111"/>
    </location>
</feature>
<keyword evidence="2" id="KW-0812">Transmembrane</keyword>
<feature type="compositionally biased region" description="Basic and acidic residues" evidence="1">
    <location>
        <begin position="362"/>
        <end position="372"/>
    </location>
</feature>
<dbReference type="OrthoDB" id="7159357at2"/>
<keyword evidence="2" id="KW-1133">Transmembrane helix</keyword>
<dbReference type="InterPro" id="IPR011723">
    <property type="entry name" value="Znf/thioredoxin_put"/>
</dbReference>
<evidence type="ECO:0000313" key="4">
    <source>
        <dbReference type="Proteomes" id="UP000238823"/>
    </source>
</evidence>
<proteinExistence type="predicted"/>
<evidence type="ECO:0000256" key="1">
    <source>
        <dbReference type="SAM" id="MobiDB-lite"/>
    </source>
</evidence>
<feature type="region of interest" description="Disordered" evidence="1">
    <location>
        <begin position="227"/>
        <end position="288"/>
    </location>
</feature>
<sequence length="372" mass="39236">MIIACPECTSPFQVVDGQIAALVQVECPTCSFRMILDFEAANDASLREAGMKLAQGFRTEVAYREAVGQQAGGFAPHDARPELRAVPEPTAQPVAAPEPRPEPAVESRPEPVRVPTSRPTSEPVAATPPAAELESAKPPVRPRPRPRPTLIAQTAPPPVRQPTDFTPPEQPEPADYAAQAEAHISTHVGPAPQAEPGAQLESSDDGFDDGFAVDMDDVQDVEMDVPDMVPERPQPVHRPPHTPAHDSSTAPTPADATPTVALEDSAQDLLKDPAQQAGKDPGKQAAQDAAKPKKSVLGAVLKVVLLLLLLLVGGLMTWSLIVNQDPDPRRLLQEQFGVDLGVPAAPTAEQPGDASGDDDKADADGGKDDDNG</sequence>
<comment type="caution">
    <text evidence="3">The sequence shown here is derived from an EMBL/GenBank/DDBJ whole genome shotgun (WGS) entry which is preliminary data.</text>
</comment>
<name>A0A2S9YS86_9BACT</name>
<evidence type="ECO:0008006" key="5">
    <source>
        <dbReference type="Google" id="ProtNLM"/>
    </source>
</evidence>
<evidence type="ECO:0000256" key="2">
    <source>
        <dbReference type="SAM" id="Phobius"/>
    </source>
</evidence>
<keyword evidence="2" id="KW-0472">Membrane</keyword>
<feature type="region of interest" description="Disordered" evidence="1">
    <location>
        <begin position="341"/>
        <end position="372"/>
    </location>
</feature>
<reference evidence="3 4" key="1">
    <citation type="submission" date="2018-03" db="EMBL/GenBank/DDBJ databases">
        <title>Draft Genome Sequences of the Obligatory Marine Myxobacteria Enhygromyxa salina SWB007.</title>
        <authorList>
            <person name="Poehlein A."/>
            <person name="Moghaddam J.A."/>
            <person name="Harms H."/>
            <person name="Alanjari M."/>
            <person name="Koenig G.M."/>
            <person name="Daniel R."/>
            <person name="Schaeberle T.F."/>
        </authorList>
    </citation>
    <scope>NUCLEOTIDE SEQUENCE [LARGE SCALE GENOMIC DNA]</scope>
    <source>
        <strain evidence="3 4">SWB007</strain>
    </source>
</reference>